<organism evidence="1">
    <name type="scientific">Arundo donax</name>
    <name type="common">Giant reed</name>
    <name type="synonym">Donax arundinaceus</name>
    <dbReference type="NCBI Taxonomy" id="35708"/>
    <lineage>
        <taxon>Eukaryota</taxon>
        <taxon>Viridiplantae</taxon>
        <taxon>Streptophyta</taxon>
        <taxon>Embryophyta</taxon>
        <taxon>Tracheophyta</taxon>
        <taxon>Spermatophyta</taxon>
        <taxon>Magnoliopsida</taxon>
        <taxon>Liliopsida</taxon>
        <taxon>Poales</taxon>
        <taxon>Poaceae</taxon>
        <taxon>PACMAD clade</taxon>
        <taxon>Arundinoideae</taxon>
        <taxon>Arundineae</taxon>
        <taxon>Arundo</taxon>
    </lineage>
</organism>
<reference evidence="1" key="2">
    <citation type="journal article" date="2015" name="Data Brief">
        <title>Shoot transcriptome of the giant reed, Arundo donax.</title>
        <authorList>
            <person name="Barrero R.A."/>
            <person name="Guerrero F.D."/>
            <person name="Moolhuijzen P."/>
            <person name="Goolsby J.A."/>
            <person name="Tidwell J."/>
            <person name="Bellgard S.E."/>
            <person name="Bellgard M.I."/>
        </authorList>
    </citation>
    <scope>NUCLEOTIDE SEQUENCE</scope>
    <source>
        <tissue evidence="1">Shoot tissue taken approximately 20 cm above the soil surface</tissue>
    </source>
</reference>
<evidence type="ECO:0000313" key="1">
    <source>
        <dbReference type="EMBL" id="JAD52165.1"/>
    </source>
</evidence>
<proteinExistence type="predicted"/>
<name>A0A0A9ATE2_ARUDO</name>
<reference evidence="1" key="1">
    <citation type="submission" date="2014-09" db="EMBL/GenBank/DDBJ databases">
        <authorList>
            <person name="Magalhaes I.L.F."/>
            <person name="Oliveira U."/>
            <person name="Santos F.R."/>
            <person name="Vidigal T.H.D.A."/>
            <person name="Brescovit A.D."/>
            <person name="Santos A.J."/>
        </authorList>
    </citation>
    <scope>NUCLEOTIDE SEQUENCE</scope>
    <source>
        <tissue evidence="1">Shoot tissue taken approximately 20 cm above the soil surface</tissue>
    </source>
</reference>
<accession>A0A0A9ATE2</accession>
<sequence length="20" mass="2465">MTHLVRLGSQKCKIRVWRPR</sequence>
<dbReference type="EMBL" id="GBRH01245730">
    <property type="protein sequence ID" value="JAD52165.1"/>
    <property type="molecule type" value="Transcribed_RNA"/>
</dbReference>
<dbReference type="AlphaFoldDB" id="A0A0A9ATE2"/>
<protein>
    <submittedName>
        <fullName evidence="1">Uncharacterized protein</fullName>
    </submittedName>
</protein>